<evidence type="ECO:0000313" key="2">
    <source>
        <dbReference type="EMBL" id="OWM91350.1"/>
    </source>
</evidence>
<feature type="region of interest" description="Disordered" evidence="1">
    <location>
        <begin position="50"/>
        <end position="88"/>
    </location>
</feature>
<gene>
    <name evidence="2" type="ORF">CDL15_Pgr000294</name>
</gene>
<sequence>MPLNRDLPSFGEEHVNLRKSLDTSAKQLGDLEGGAAKQCNGSVDINMAAKGETNKGRIRTGQAEKENNKSKCGEGKQSLRFSSDAFNS</sequence>
<protein>
    <submittedName>
        <fullName evidence="2">Uncharacterized protein</fullName>
    </submittedName>
</protein>
<reference evidence="3" key="1">
    <citation type="journal article" date="2017" name="Plant J.">
        <title>The pomegranate (Punica granatum L.) genome and the genomics of punicalagin biosynthesis.</title>
        <authorList>
            <person name="Qin G."/>
            <person name="Xu C."/>
            <person name="Ming R."/>
            <person name="Tang H."/>
            <person name="Guyot R."/>
            <person name="Kramer E.M."/>
            <person name="Hu Y."/>
            <person name="Yi X."/>
            <person name="Qi Y."/>
            <person name="Xu X."/>
            <person name="Gao Z."/>
            <person name="Pan H."/>
            <person name="Jian J."/>
            <person name="Tian Y."/>
            <person name="Yue Z."/>
            <person name="Xu Y."/>
        </authorList>
    </citation>
    <scope>NUCLEOTIDE SEQUENCE [LARGE SCALE GENOMIC DNA]</scope>
    <source>
        <strain evidence="3">cv. Dabenzi</strain>
    </source>
</reference>
<accession>A0A218Y2P0</accession>
<name>A0A218Y2P0_PUNGR</name>
<feature type="compositionally biased region" description="Polar residues" evidence="1">
    <location>
        <begin position="79"/>
        <end position="88"/>
    </location>
</feature>
<feature type="compositionally biased region" description="Basic and acidic residues" evidence="1">
    <location>
        <begin position="62"/>
        <end position="74"/>
    </location>
</feature>
<dbReference type="Proteomes" id="UP000197138">
    <property type="component" value="Unassembled WGS sequence"/>
</dbReference>
<organism evidence="2 3">
    <name type="scientific">Punica granatum</name>
    <name type="common">Pomegranate</name>
    <dbReference type="NCBI Taxonomy" id="22663"/>
    <lineage>
        <taxon>Eukaryota</taxon>
        <taxon>Viridiplantae</taxon>
        <taxon>Streptophyta</taxon>
        <taxon>Embryophyta</taxon>
        <taxon>Tracheophyta</taxon>
        <taxon>Spermatophyta</taxon>
        <taxon>Magnoliopsida</taxon>
        <taxon>eudicotyledons</taxon>
        <taxon>Gunneridae</taxon>
        <taxon>Pentapetalae</taxon>
        <taxon>rosids</taxon>
        <taxon>malvids</taxon>
        <taxon>Myrtales</taxon>
        <taxon>Lythraceae</taxon>
        <taxon>Punica</taxon>
    </lineage>
</organism>
<evidence type="ECO:0000313" key="3">
    <source>
        <dbReference type="Proteomes" id="UP000197138"/>
    </source>
</evidence>
<evidence type="ECO:0000256" key="1">
    <source>
        <dbReference type="SAM" id="MobiDB-lite"/>
    </source>
</evidence>
<dbReference type="EMBL" id="MTKT01000299">
    <property type="protein sequence ID" value="OWM91350.1"/>
    <property type="molecule type" value="Genomic_DNA"/>
</dbReference>
<comment type="caution">
    <text evidence="2">The sequence shown here is derived from an EMBL/GenBank/DDBJ whole genome shotgun (WGS) entry which is preliminary data.</text>
</comment>
<dbReference type="AlphaFoldDB" id="A0A218Y2P0"/>
<proteinExistence type="predicted"/>